<keyword evidence="2 9" id="KW-1003">Cell membrane</keyword>
<keyword evidence="4 9" id="KW-0812">Transmembrane</keyword>
<dbReference type="OrthoDB" id="9810259at2"/>
<dbReference type="AlphaFoldDB" id="A0A060NYL2"/>
<evidence type="ECO:0000256" key="11">
    <source>
        <dbReference type="RuleBase" id="RU004181"/>
    </source>
</evidence>
<dbReference type="STRING" id="1458426.SMCB_1751"/>
<keyword evidence="7 9" id="KW-1133">Transmembrane helix</keyword>
<feature type="transmembrane region" description="Helical" evidence="9">
    <location>
        <begin position="70"/>
        <end position="88"/>
    </location>
</feature>
<feature type="transmembrane region" description="Helical" evidence="9">
    <location>
        <begin position="95"/>
        <end position="112"/>
    </location>
</feature>
<evidence type="ECO:0000256" key="4">
    <source>
        <dbReference type="ARBA" id="ARBA00022692"/>
    </source>
</evidence>
<dbReference type="HAMAP" id="MF_00161">
    <property type="entry name" value="LspA"/>
    <property type="match status" value="1"/>
</dbReference>
<dbReference type="GO" id="GO:0005886">
    <property type="term" value="C:plasma membrane"/>
    <property type="evidence" value="ECO:0007669"/>
    <property type="project" value="UniProtKB-SubCell"/>
</dbReference>
<comment type="function">
    <text evidence="9 10">This protein specifically catalyzes the removal of signal peptides from prolipoproteins.</text>
</comment>
<keyword evidence="12" id="KW-0449">Lipoprotein</keyword>
<dbReference type="GO" id="GO:0004190">
    <property type="term" value="F:aspartic-type endopeptidase activity"/>
    <property type="evidence" value="ECO:0007669"/>
    <property type="project" value="UniProtKB-UniRule"/>
</dbReference>
<sequence>MAKSSPTSLWLWLALAAAIVLADQFTKTLIVATFDHGEALRISSFFNLTRHHNPGAAFSLLADAGGWQRWFLSAVAVAASAFIVWLLHKHHSQRLFAFSIACIMGGAIGNLIDRLLHGHVIDMLDFHFRWLQPVFHGGHFPTFNLADMAITLGACGIIIDEIRRVRRSRA</sequence>
<accession>A0A060NYL2</accession>
<dbReference type="PANTHER" id="PTHR33695">
    <property type="entry name" value="LIPOPROTEIN SIGNAL PEPTIDASE"/>
    <property type="match status" value="1"/>
</dbReference>
<evidence type="ECO:0000313" key="13">
    <source>
        <dbReference type="Proteomes" id="UP000066014"/>
    </source>
</evidence>
<dbReference type="PRINTS" id="PR00781">
    <property type="entry name" value="LIPOSIGPTASE"/>
</dbReference>
<dbReference type="PANTHER" id="PTHR33695:SF1">
    <property type="entry name" value="LIPOPROTEIN SIGNAL PEPTIDASE"/>
    <property type="match status" value="1"/>
</dbReference>
<feature type="active site" evidence="9">
    <location>
        <position position="147"/>
    </location>
</feature>
<dbReference type="PROSITE" id="PS00855">
    <property type="entry name" value="SPASE_II"/>
    <property type="match status" value="1"/>
</dbReference>
<evidence type="ECO:0000256" key="2">
    <source>
        <dbReference type="ARBA" id="ARBA00022475"/>
    </source>
</evidence>
<feature type="transmembrane region" description="Helical" evidence="9">
    <location>
        <begin position="140"/>
        <end position="159"/>
    </location>
</feature>
<evidence type="ECO:0000256" key="1">
    <source>
        <dbReference type="ARBA" id="ARBA00006139"/>
    </source>
</evidence>
<keyword evidence="13" id="KW-1185">Reference proteome</keyword>
<name>A0A060NYL2_9BURK</name>
<dbReference type="KEGG" id="cbab:SMCB_1751"/>
<keyword evidence="3 9" id="KW-0645">Protease</keyword>
<evidence type="ECO:0000256" key="6">
    <source>
        <dbReference type="ARBA" id="ARBA00022801"/>
    </source>
</evidence>
<protein>
    <recommendedName>
        <fullName evidence="9">Lipoprotein signal peptidase</fullName>
        <ecNumber evidence="9">3.4.23.36</ecNumber>
    </recommendedName>
    <alternativeName>
        <fullName evidence="9">Prolipoprotein signal peptidase</fullName>
    </alternativeName>
    <alternativeName>
        <fullName evidence="9">Signal peptidase II</fullName>
        <shortName evidence="9">SPase II</shortName>
    </alternativeName>
</protein>
<dbReference type="HOGENOM" id="CLU_083252_4_0_4"/>
<evidence type="ECO:0000256" key="7">
    <source>
        <dbReference type="ARBA" id="ARBA00022989"/>
    </source>
</evidence>
<evidence type="ECO:0000256" key="9">
    <source>
        <dbReference type="HAMAP-Rule" id="MF_00161"/>
    </source>
</evidence>
<comment type="catalytic activity">
    <reaction evidence="9 10">
        <text>Release of signal peptides from bacterial membrane prolipoproteins. Hydrolyzes -Xaa-Yaa-Zaa-|-(S,diacylglyceryl)Cys-, in which Xaa is hydrophobic (preferably Leu), and Yaa (Ala or Ser) and Zaa (Gly or Ala) have small, neutral side chains.</text>
        <dbReference type="EC" id="3.4.23.36"/>
    </reaction>
</comment>
<dbReference type="NCBIfam" id="TIGR00077">
    <property type="entry name" value="lspA"/>
    <property type="match status" value="1"/>
</dbReference>
<dbReference type="EC" id="3.4.23.36" evidence="9"/>
<dbReference type="InterPro" id="IPR001872">
    <property type="entry name" value="Peptidase_A8"/>
</dbReference>
<comment type="pathway">
    <text evidence="9">Protein modification; lipoprotein biosynthesis (signal peptide cleavage).</text>
</comment>
<keyword evidence="5 9" id="KW-0064">Aspartyl protease</keyword>
<comment type="caution">
    <text evidence="9">Lacks conserved residue(s) required for the propagation of feature annotation.</text>
</comment>
<evidence type="ECO:0000256" key="8">
    <source>
        <dbReference type="ARBA" id="ARBA00023136"/>
    </source>
</evidence>
<feature type="active site" evidence="9">
    <location>
        <position position="122"/>
    </location>
</feature>
<evidence type="ECO:0000256" key="10">
    <source>
        <dbReference type="RuleBase" id="RU000594"/>
    </source>
</evidence>
<comment type="similarity">
    <text evidence="1 9 11">Belongs to the peptidase A8 family.</text>
</comment>
<dbReference type="Pfam" id="PF01252">
    <property type="entry name" value="Peptidase_A8"/>
    <property type="match status" value="1"/>
</dbReference>
<evidence type="ECO:0000256" key="5">
    <source>
        <dbReference type="ARBA" id="ARBA00022750"/>
    </source>
</evidence>
<dbReference type="GO" id="GO:0006508">
    <property type="term" value="P:proteolysis"/>
    <property type="evidence" value="ECO:0007669"/>
    <property type="project" value="UniProtKB-KW"/>
</dbReference>
<evidence type="ECO:0000313" key="12">
    <source>
        <dbReference type="EMBL" id="BAO83979.1"/>
    </source>
</evidence>
<comment type="subcellular location">
    <subcellularLocation>
        <location evidence="9">Cell membrane</location>
        <topology evidence="9">Multi-pass membrane protein</topology>
    </subcellularLocation>
</comment>
<organism evidence="12 13">
    <name type="scientific">Serpentinimonas maccroryi</name>
    <dbReference type="NCBI Taxonomy" id="1458426"/>
    <lineage>
        <taxon>Bacteria</taxon>
        <taxon>Pseudomonadati</taxon>
        <taxon>Pseudomonadota</taxon>
        <taxon>Betaproteobacteria</taxon>
        <taxon>Burkholderiales</taxon>
        <taxon>Comamonadaceae</taxon>
        <taxon>Serpentinimonas</taxon>
    </lineage>
</organism>
<proteinExistence type="inferred from homology"/>
<dbReference type="RefSeq" id="WP_045536362.1">
    <property type="nucleotide sequence ID" value="NZ_AP014569.1"/>
</dbReference>
<dbReference type="EMBL" id="AP014569">
    <property type="protein sequence ID" value="BAO83979.1"/>
    <property type="molecule type" value="Genomic_DNA"/>
</dbReference>
<dbReference type="UniPathway" id="UPA00665"/>
<dbReference type="Proteomes" id="UP000066014">
    <property type="component" value="Chromosome"/>
</dbReference>
<gene>
    <name evidence="9 12" type="primary">lspA</name>
    <name evidence="12" type="ORF">SMCB_1751</name>
</gene>
<reference evidence="12 13" key="1">
    <citation type="journal article" date="2014" name="Nat. Commun.">
        <title>Physiological and genomic features of highly alkaliphilic hydrogen-utilizing Betaproteobacteria from a continental serpentinizing site.</title>
        <authorList>
            <person name="Suzuki S."/>
            <person name="Kuenen J.G."/>
            <person name="Schipper K."/>
            <person name="van der Velde S."/>
            <person name="Ishii S."/>
            <person name="Wu A."/>
            <person name="Sorokin D.Y."/>
            <person name="Tenney A."/>
            <person name="Meng X.Y."/>
            <person name="Morrill P.L."/>
            <person name="Kamagata Y."/>
            <person name="Muyzer G."/>
            <person name="Nealson K.H."/>
        </authorList>
    </citation>
    <scope>NUCLEOTIDE SEQUENCE [LARGE SCALE GENOMIC DNA]</scope>
    <source>
        <strain evidence="12 13">B1</strain>
    </source>
</reference>
<evidence type="ECO:0000256" key="3">
    <source>
        <dbReference type="ARBA" id="ARBA00022670"/>
    </source>
</evidence>
<keyword evidence="8 9" id="KW-0472">Membrane</keyword>
<keyword evidence="6 9" id="KW-0378">Hydrolase</keyword>